<dbReference type="GO" id="GO:0005524">
    <property type="term" value="F:ATP binding"/>
    <property type="evidence" value="ECO:0007669"/>
    <property type="project" value="UniProtKB-KW"/>
</dbReference>
<evidence type="ECO:0000256" key="2">
    <source>
        <dbReference type="ARBA" id="ARBA00022448"/>
    </source>
</evidence>
<name>A0A849VNP4_9HYPH</name>
<reference evidence="7 8" key="1">
    <citation type="submission" date="2020-05" db="EMBL/GenBank/DDBJ databases">
        <authorList>
            <person name="Kim M.K."/>
        </authorList>
    </citation>
    <scope>NUCLEOTIDE SEQUENCE [LARGE SCALE GENOMIC DNA]</scope>
    <source>
        <strain evidence="7 8">BT25</strain>
    </source>
</reference>
<dbReference type="PANTHER" id="PTHR43023">
    <property type="entry name" value="PROTEIN TRIGALACTOSYLDIACYLGLYCEROL 3, CHLOROPLASTIC"/>
    <property type="match status" value="1"/>
</dbReference>
<keyword evidence="4 7" id="KW-0067">ATP-binding</keyword>
<keyword evidence="2" id="KW-0813">Transport</keyword>
<dbReference type="EMBL" id="JABUMX010000002">
    <property type="protein sequence ID" value="NTS31538.1"/>
    <property type="molecule type" value="Genomic_DNA"/>
</dbReference>
<dbReference type="SMART" id="SM00382">
    <property type="entry name" value="AAA"/>
    <property type="match status" value="1"/>
</dbReference>
<evidence type="ECO:0000256" key="1">
    <source>
        <dbReference type="ARBA" id="ARBA00005417"/>
    </source>
</evidence>
<dbReference type="InterPro" id="IPR003593">
    <property type="entry name" value="AAA+_ATPase"/>
</dbReference>
<dbReference type="Proteomes" id="UP000550508">
    <property type="component" value="Unassembled WGS sequence"/>
</dbReference>
<dbReference type="AlphaFoldDB" id="A0A849VNP4"/>
<dbReference type="Gene3D" id="3.40.50.300">
    <property type="entry name" value="P-loop containing nucleotide triphosphate hydrolases"/>
    <property type="match status" value="1"/>
</dbReference>
<proteinExistence type="inferred from homology"/>
<feature type="region of interest" description="Disordered" evidence="5">
    <location>
        <begin position="266"/>
        <end position="291"/>
    </location>
</feature>
<dbReference type="Pfam" id="PF00005">
    <property type="entry name" value="ABC_tran"/>
    <property type="match status" value="1"/>
</dbReference>
<comment type="caution">
    <text evidence="7">The sequence shown here is derived from an EMBL/GenBank/DDBJ whole genome shotgun (WGS) entry which is preliminary data.</text>
</comment>
<dbReference type="PROSITE" id="PS00211">
    <property type="entry name" value="ABC_TRANSPORTER_1"/>
    <property type="match status" value="1"/>
</dbReference>
<keyword evidence="3" id="KW-0547">Nucleotide-binding</keyword>
<evidence type="ECO:0000259" key="6">
    <source>
        <dbReference type="PROSITE" id="PS50893"/>
    </source>
</evidence>
<dbReference type="CDD" id="cd03261">
    <property type="entry name" value="ABC_Org_Solvent_Resistant"/>
    <property type="match status" value="1"/>
</dbReference>
<dbReference type="GO" id="GO:0016887">
    <property type="term" value="F:ATP hydrolysis activity"/>
    <property type="evidence" value="ECO:0007669"/>
    <property type="project" value="InterPro"/>
</dbReference>
<dbReference type="InterPro" id="IPR017871">
    <property type="entry name" value="ABC_transporter-like_CS"/>
</dbReference>
<dbReference type="InterPro" id="IPR003439">
    <property type="entry name" value="ABC_transporter-like_ATP-bd"/>
</dbReference>
<gene>
    <name evidence="7" type="ORF">HQ945_09770</name>
</gene>
<evidence type="ECO:0000313" key="7">
    <source>
        <dbReference type="EMBL" id="NTS31538.1"/>
    </source>
</evidence>
<dbReference type="InterPro" id="IPR027417">
    <property type="entry name" value="P-loop_NTPase"/>
</dbReference>
<dbReference type="PROSITE" id="PS50893">
    <property type="entry name" value="ABC_TRANSPORTER_2"/>
    <property type="match status" value="1"/>
</dbReference>
<evidence type="ECO:0000256" key="4">
    <source>
        <dbReference type="ARBA" id="ARBA00022840"/>
    </source>
</evidence>
<comment type="similarity">
    <text evidence="1">Belongs to the ABC transporter superfamily.</text>
</comment>
<evidence type="ECO:0000256" key="5">
    <source>
        <dbReference type="SAM" id="MobiDB-lite"/>
    </source>
</evidence>
<protein>
    <submittedName>
        <fullName evidence="7">ABC transporter ATP-binding protein</fullName>
    </submittedName>
</protein>
<feature type="domain" description="ABC transporter" evidence="6">
    <location>
        <begin position="19"/>
        <end position="256"/>
    </location>
</feature>
<dbReference type="SUPFAM" id="SSF52540">
    <property type="entry name" value="P-loop containing nucleoside triphosphate hydrolases"/>
    <property type="match status" value="1"/>
</dbReference>
<keyword evidence="8" id="KW-1185">Reference proteome</keyword>
<sequence>MTPTAQQENGNTEERDIILSVKDVSVSFGRSKVLDNLSLDVYRGEILGFVGASGTGKSVLMRTILGLNQKQSGTISIFGHDIDSANDQEKLSVDMRMGVLFQHGALFSSLTVLENIQVPMREYLDIPERLMDELARLKIELVGLKPDTAEKFPSELSGGMIKRAALARALSLDPEIVFLDEPTSGLDPIGAADFDELIANLRDTMGLTVYMVTHDLDSLFAVCDRIAVLGKKKVLVEGTIEDMLAFDDPWVQEYFRGKRARQIVNDGKTKRRSEGVRAAAVSEQGQKGQVS</sequence>
<dbReference type="PANTHER" id="PTHR43023:SF3">
    <property type="entry name" value="PROTEIN TRIGALACTOSYLDIACYLGLYCEROL 3, CHLOROPLASTIC"/>
    <property type="match status" value="1"/>
</dbReference>
<evidence type="ECO:0000256" key="3">
    <source>
        <dbReference type="ARBA" id="ARBA00022741"/>
    </source>
</evidence>
<organism evidence="7 8">
    <name type="scientific">Phyllobacterium pellucidum</name>
    <dbReference type="NCBI Taxonomy" id="2740464"/>
    <lineage>
        <taxon>Bacteria</taxon>
        <taxon>Pseudomonadati</taxon>
        <taxon>Pseudomonadota</taxon>
        <taxon>Alphaproteobacteria</taxon>
        <taxon>Hyphomicrobiales</taxon>
        <taxon>Phyllobacteriaceae</taxon>
        <taxon>Phyllobacterium</taxon>
    </lineage>
</organism>
<evidence type="ECO:0000313" key="8">
    <source>
        <dbReference type="Proteomes" id="UP000550508"/>
    </source>
</evidence>
<dbReference type="RefSeq" id="WP_051614949.1">
    <property type="nucleotide sequence ID" value="NZ_JABUMX010000002.1"/>
</dbReference>
<accession>A0A849VNP4</accession>